<name>A0AAV9SAC1_9TELE</name>
<protein>
    <submittedName>
        <fullName evidence="1">Uncharacterized protein</fullName>
    </submittedName>
</protein>
<dbReference type="Proteomes" id="UP001311232">
    <property type="component" value="Unassembled WGS sequence"/>
</dbReference>
<sequence length="108" mass="12359">MFTCHRQPIITSPVTWRCTPENKSRCQGADKRPEHETGRTLPVEVQFSLCSVFSEGILEWTIYTWRWNLSSKGEKTTGKASYCDLQLGKSEESTKSKHHPSIQLCVLD</sequence>
<dbReference type="EMBL" id="JAHHUM010000631">
    <property type="protein sequence ID" value="KAK5618256.1"/>
    <property type="molecule type" value="Genomic_DNA"/>
</dbReference>
<evidence type="ECO:0000313" key="2">
    <source>
        <dbReference type="Proteomes" id="UP001311232"/>
    </source>
</evidence>
<dbReference type="AlphaFoldDB" id="A0AAV9SAC1"/>
<reference evidence="1 2" key="1">
    <citation type="submission" date="2021-06" db="EMBL/GenBank/DDBJ databases">
        <authorList>
            <person name="Palmer J.M."/>
        </authorList>
    </citation>
    <scope>NUCLEOTIDE SEQUENCE [LARGE SCALE GENOMIC DNA]</scope>
    <source>
        <strain evidence="1 2">MEX-2019</strain>
        <tissue evidence="1">Muscle</tissue>
    </source>
</reference>
<organism evidence="1 2">
    <name type="scientific">Crenichthys baileyi</name>
    <name type="common">White River springfish</name>
    <dbReference type="NCBI Taxonomy" id="28760"/>
    <lineage>
        <taxon>Eukaryota</taxon>
        <taxon>Metazoa</taxon>
        <taxon>Chordata</taxon>
        <taxon>Craniata</taxon>
        <taxon>Vertebrata</taxon>
        <taxon>Euteleostomi</taxon>
        <taxon>Actinopterygii</taxon>
        <taxon>Neopterygii</taxon>
        <taxon>Teleostei</taxon>
        <taxon>Neoteleostei</taxon>
        <taxon>Acanthomorphata</taxon>
        <taxon>Ovalentaria</taxon>
        <taxon>Atherinomorphae</taxon>
        <taxon>Cyprinodontiformes</taxon>
        <taxon>Goodeidae</taxon>
        <taxon>Crenichthys</taxon>
    </lineage>
</organism>
<proteinExistence type="predicted"/>
<evidence type="ECO:0000313" key="1">
    <source>
        <dbReference type="EMBL" id="KAK5618256.1"/>
    </source>
</evidence>
<accession>A0AAV9SAC1</accession>
<gene>
    <name evidence="1" type="ORF">CRENBAI_020419</name>
</gene>
<keyword evidence="2" id="KW-1185">Reference proteome</keyword>
<comment type="caution">
    <text evidence="1">The sequence shown here is derived from an EMBL/GenBank/DDBJ whole genome shotgun (WGS) entry which is preliminary data.</text>
</comment>